<dbReference type="InterPro" id="IPR007791">
    <property type="entry name" value="DjlA_N"/>
</dbReference>
<dbReference type="CDD" id="cd07176">
    <property type="entry name" value="terB"/>
    <property type="match status" value="1"/>
</dbReference>
<gene>
    <name evidence="2" type="ORF">SAMN03080618_00085</name>
</gene>
<evidence type="ECO:0000313" key="3">
    <source>
        <dbReference type="Proteomes" id="UP000242763"/>
    </source>
</evidence>
<sequence>MSKPTPQEALVYLMVIMSAADRDMGDRELARIGAIIRTLPVFEGFPQARTLEVAQQCQQLLQEEAGLGGLLALIRSALSDELRETAYALAVEVAAADMSVKEEETRVLDIVRDQFAIDPLVVAAIESSAAIRHRRAA</sequence>
<keyword evidence="3" id="KW-1185">Reference proteome</keyword>
<organism evidence="2 3">
    <name type="scientific">Aquamicrobium aerolatum DSM 21857</name>
    <dbReference type="NCBI Taxonomy" id="1121003"/>
    <lineage>
        <taxon>Bacteria</taxon>
        <taxon>Pseudomonadati</taxon>
        <taxon>Pseudomonadota</taxon>
        <taxon>Alphaproteobacteria</taxon>
        <taxon>Hyphomicrobiales</taxon>
        <taxon>Phyllobacteriaceae</taxon>
        <taxon>Aerobium</taxon>
    </lineage>
</organism>
<dbReference type="OrthoDB" id="8448017at2"/>
<evidence type="ECO:0000259" key="1">
    <source>
        <dbReference type="Pfam" id="PF05099"/>
    </source>
</evidence>
<evidence type="ECO:0000313" key="2">
    <source>
        <dbReference type="EMBL" id="SFI32867.1"/>
    </source>
</evidence>
<dbReference type="EMBL" id="FORF01000001">
    <property type="protein sequence ID" value="SFI32867.1"/>
    <property type="molecule type" value="Genomic_DNA"/>
</dbReference>
<name>A0A1I3HBB5_9HYPH</name>
<dbReference type="STRING" id="1121003.SAMN03080618_00085"/>
<dbReference type="Proteomes" id="UP000242763">
    <property type="component" value="Unassembled WGS sequence"/>
</dbReference>
<protein>
    <submittedName>
        <fullName evidence="2">Tellurite resistance protein TerB</fullName>
    </submittedName>
</protein>
<feature type="domain" description="Co-chaperone DjlA N-terminal" evidence="1">
    <location>
        <begin position="8"/>
        <end position="120"/>
    </location>
</feature>
<dbReference type="RefSeq" id="WP_091517441.1">
    <property type="nucleotide sequence ID" value="NZ_FORF01000001.1"/>
</dbReference>
<proteinExistence type="predicted"/>
<dbReference type="InterPro" id="IPR029024">
    <property type="entry name" value="TerB-like"/>
</dbReference>
<accession>A0A1I3HBB5</accession>
<dbReference type="Gene3D" id="1.10.3680.10">
    <property type="entry name" value="TerB-like"/>
    <property type="match status" value="1"/>
</dbReference>
<dbReference type="AlphaFoldDB" id="A0A1I3HBB5"/>
<reference evidence="3" key="1">
    <citation type="submission" date="2016-10" db="EMBL/GenBank/DDBJ databases">
        <authorList>
            <person name="Varghese N."/>
            <person name="Submissions S."/>
        </authorList>
    </citation>
    <scope>NUCLEOTIDE SEQUENCE [LARGE SCALE GENOMIC DNA]</scope>
    <source>
        <strain evidence="3">DSM 21857</strain>
    </source>
</reference>
<dbReference type="Pfam" id="PF05099">
    <property type="entry name" value="TerB"/>
    <property type="match status" value="1"/>
</dbReference>
<dbReference type="SUPFAM" id="SSF158682">
    <property type="entry name" value="TerB-like"/>
    <property type="match status" value="1"/>
</dbReference>